<sequence>VATDRFTGSQALGHWFEPSRCHQLTDMRT</sequence>
<reference evidence="1" key="1">
    <citation type="submission" date="2018-05" db="EMBL/GenBank/DDBJ databases">
        <authorList>
            <person name="Lanie J.A."/>
            <person name="Ng W.-L."/>
            <person name="Kazmierczak K.M."/>
            <person name="Andrzejewski T.M."/>
            <person name="Davidsen T.M."/>
            <person name="Wayne K.J."/>
            <person name="Tettelin H."/>
            <person name="Glass J.I."/>
            <person name="Rusch D."/>
            <person name="Podicherti R."/>
            <person name="Tsui H.-C.T."/>
            <person name="Winkler M.E."/>
        </authorList>
    </citation>
    <scope>NUCLEOTIDE SEQUENCE</scope>
</reference>
<evidence type="ECO:0000313" key="1">
    <source>
        <dbReference type="EMBL" id="SVC79989.1"/>
    </source>
</evidence>
<organism evidence="1">
    <name type="scientific">marine metagenome</name>
    <dbReference type="NCBI Taxonomy" id="408172"/>
    <lineage>
        <taxon>unclassified sequences</taxon>
        <taxon>metagenomes</taxon>
        <taxon>ecological metagenomes</taxon>
    </lineage>
</organism>
<dbReference type="AlphaFoldDB" id="A0A382Q357"/>
<protein>
    <submittedName>
        <fullName evidence="1">Uncharacterized protein</fullName>
    </submittedName>
</protein>
<name>A0A382Q357_9ZZZZ</name>
<proteinExistence type="predicted"/>
<feature type="non-terminal residue" evidence="1">
    <location>
        <position position="1"/>
    </location>
</feature>
<feature type="non-terminal residue" evidence="1">
    <location>
        <position position="29"/>
    </location>
</feature>
<gene>
    <name evidence="1" type="ORF">METZ01_LOCUS332843</name>
</gene>
<accession>A0A382Q357</accession>
<dbReference type="EMBL" id="UINC01111631">
    <property type="protein sequence ID" value="SVC79989.1"/>
    <property type="molecule type" value="Genomic_DNA"/>
</dbReference>